<proteinExistence type="predicted"/>
<dbReference type="EMBL" id="JAATIP010000044">
    <property type="protein sequence ID" value="KAF4385628.1"/>
    <property type="molecule type" value="Genomic_DNA"/>
</dbReference>
<protein>
    <submittedName>
        <fullName evidence="2">Uncharacterized protein</fullName>
    </submittedName>
</protein>
<evidence type="ECO:0000313" key="2">
    <source>
        <dbReference type="EMBL" id="KAF4385628.1"/>
    </source>
</evidence>
<keyword evidence="1" id="KW-0812">Transmembrane</keyword>
<evidence type="ECO:0000256" key="1">
    <source>
        <dbReference type="SAM" id="Phobius"/>
    </source>
</evidence>
<name>A0A7J6GS81_CANSA</name>
<organism evidence="2 3">
    <name type="scientific">Cannabis sativa</name>
    <name type="common">Hemp</name>
    <name type="synonym">Marijuana</name>
    <dbReference type="NCBI Taxonomy" id="3483"/>
    <lineage>
        <taxon>Eukaryota</taxon>
        <taxon>Viridiplantae</taxon>
        <taxon>Streptophyta</taxon>
        <taxon>Embryophyta</taxon>
        <taxon>Tracheophyta</taxon>
        <taxon>Spermatophyta</taxon>
        <taxon>Magnoliopsida</taxon>
        <taxon>eudicotyledons</taxon>
        <taxon>Gunneridae</taxon>
        <taxon>Pentapetalae</taxon>
        <taxon>rosids</taxon>
        <taxon>fabids</taxon>
        <taxon>Rosales</taxon>
        <taxon>Cannabaceae</taxon>
        <taxon>Cannabis</taxon>
    </lineage>
</organism>
<accession>A0A7J6GS81</accession>
<reference evidence="2 3" key="1">
    <citation type="journal article" date="2020" name="bioRxiv">
        <title>Sequence and annotation of 42 cannabis genomes reveals extensive copy number variation in cannabinoid synthesis and pathogen resistance genes.</title>
        <authorList>
            <person name="Mckernan K.J."/>
            <person name="Helbert Y."/>
            <person name="Kane L.T."/>
            <person name="Ebling H."/>
            <person name="Zhang L."/>
            <person name="Liu B."/>
            <person name="Eaton Z."/>
            <person name="Mclaughlin S."/>
            <person name="Kingan S."/>
            <person name="Baybayan P."/>
            <person name="Concepcion G."/>
            <person name="Jordan M."/>
            <person name="Riva A."/>
            <person name="Barbazuk W."/>
            <person name="Harkins T."/>
        </authorList>
    </citation>
    <scope>NUCLEOTIDE SEQUENCE [LARGE SCALE GENOMIC DNA]</scope>
    <source>
        <strain evidence="3">cv. Jamaican Lion 4</strain>
        <tissue evidence="2">Leaf</tissue>
    </source>
</reference>
<feature type="transmembrane region" description="Helical" evidence="1">
    <location>
        <begin position="50"/>
        <end position="70"/>
    </location>
</feature>
<evidence type="ECO:0000313" key="3">
    <source>
        <dbReference type="Proteomes" id="UP000525078"/>
    </source>
</evidence>
<dbReference type="AlphaFoldDB" id="A0A7J6GS81"/>
<sequence>MIFLPNLEAGEICTRPSWIRKLGRVVRLQLRKKAFGFFNPRRRVWTERPLFSLTFWAFAFFIVVALEPSYPCSNGASPLLTRIRFEP</sequence>
<keyword evidence="1" id="KW-1133">Transmembrane helix</keyword>
<gene>
    <name evidence="2" type="ORF">F8388_010184</name>
</gene>
<keyword evidence="1" id="KW-0472">Membrane</keyword>
<comment type="caution">
    <text evidence="2">The sequence shown here is derived from an EMBL/GenBank/DDBJ whole genome shotgun (WGS) entry which is preliminary data.</text>
</comment>
<dbReference type="Proteomes" id="UP000525078">
    <property type="component" value="Unassembled WGS sequence"/>
</dbReference>